<dbReference type="STRING" id="755732.Fluta_2931"/>
<feature type="transmembrane region" description="Helical" evidence="5">
    <location>
        <begin position="328"/>
        <end position="350"/>
    </location>
</feature>
<dbReference type="PANTHER" id="PTHR23531:SF1">
    <property type="entry name" value="QUINOLENE RESISTANCE PROTEIN NORA"/>
    <property type="match status" value="1"/>
</dbReference>
<evidence type="ECO:0000256" key="3">
    <source>
        <dbReference type="ARBA" id="ARBA00022989"/>
    </source>
</evidence>
<dbReference type="InterPro" id="IPR005829">
    <property type="entry name" value="Sugar_transporter_CS"/>
</dbReference>
<organism evidence="7 8">
    <name type="scientific">Fluviicola taffensis (strain DSM 16823 / NCIMB 13979 / RW262)</name>
    <dbReference type="NCBI Taxonomy" id="755732"/>
    <lineage>
        <taxon>Bacteria</taxon>
        <taxon>Pseudomonadati</taxon>
        <taxon>Bacteroidota</taxon>
        <taxon>Flavobacteriia</taxon>
        <taxon>Flavobacteriales</taxon>
        <taxon>Crocinitomicaceae</taxon>
        <taxon>Fluviicola</taxon>
    </lineage>
</organism>
<feature type="domain" description="Major facilitator superfamily (MFS) profile" evidence="6">
    <location>
        <begin position="7"/>
        <end position="383"/>
    </location>
</feature>
<reference evidence="8" key="2">
    <citation type="submission" date="2011-02" db="EMBL/GenBank/DDBJ databases">
        <title>The complete genome of Fluviicola taffensis DSM 16823.</title>
        <authorList>
            <consortium name="US DOE Joint Genome Institute (JGI-PGF)"/>
            <person name="Lucas S."/>
            <person name="Copeland A."/>
            <person name="Lapidus A."/>
            <person name="Bruce D."/>
            <person name="Goodwin L."/>
            <person name="Pitluck S."/>
            <person name="Kyrpides N."/>
            <person name="Mavromatis K."/>
            <person name="Ivanova N."/>
            <person name="Mikhailova N."/>
            <person name="Pagani I."/>
            <person name="Chertkov O."/>
            <person name="Detter J.C."/>
            <person name="Han C."/>
            <person name="Tapia R."/>
            <person name="Land M."/>
            <person name="Hauser L."/>
            <person name="Markowitz V."/>
            <person name="Cheng J.-F."/>
            <person name="Hugenholtz P."/>
            <person name="Woyke T."/>
            <person name="Wu D."/>
            <person name="Tindall B."/>
            <person name="Pomrenke H.G."/>
            <person name="Brambilla E."/>
            <person name="Klenk H.-P."/>
            <person name="Eisen J.A."/>
        </authorList>
    </citation>
    <scope>NUCLEOTIDE SEQUENCE [LARGE SCALE GENOMIC DNA]</scope>
    <source>
        <strain evidence="8">DSM 16823 / RW262 / RW262</strain>
    </source>
</reference>
<dbReference type="InterPro" id="IPR036259">
    <property type="entry name" value="MFS_trans_sf"/>
</dbReference>
<dbReference type="GO" id="GO:0022857">
    <property type="term" value="F:transmembrane transporter activity"/>
    <property type="evidence" value="ECO:0007669"/>
    <property type="project" value="InterPro"/>
</dbReference>
<accession>F2III4</accession>
<dbReference type="KEGG" id="fte:Fluta_2931"/>
<dbReference type="Gene3D" id="1.20.1250.20">
    <property type="entry name" value="MFS general substrate transporter like domains"/>
    <property type="match status" value="2"/>
</dbReference>
<protein>
    <submittedName>
        <fullName evidence="7">Major facilitator superfamily MFS_1</fullName>
    </submittedName>
</protein>
<feature type="transmembrane region" description="Helical" evidence="5">
    <location>
        <begin position="206"/>
        <end position="228"/>
    </location>
</feature>
<feature type="transmembrane region" description="Helical" evidence="5">
    <location>
        <begin position="240"/>
        <end position="257"/>
    </location>
</feature>
<keyword evidence="3 5" id="KW-1133">Transmembrane helix</keyword>
<dbReference type="PROSITE" id="PS50850">
    <property type="entry name" value="MFS"/>
    <property type="match status" value="1"/>
</dbReference>
<evidence type="ECO:0000313" key="7">
    <source>
        <dbReference type="EMBL" id="AEA44910.1"/>
    </source>
</evidence>
<dbReference type="RefSeq" id="WP_013687679.1">
    <property type="nucleotide sequence ID" value="NC_015321.1"/>
</dbReference>
<evidence type="ECO:0000313" key="8">
    <source>
        <dbReference type="Proteomes" id="UP000007463"/>
    </source>
</evidence>
<dbReference type="HOGENOM" id="CLU_001265_10_11_10"/>
<dbReference type="InterPro" id="IPR052714">
    <property type="entry name" value="MFS_Exporter"/>
</dbReference>
<feature type="transmembrane region" description="Helical" evidence="5">
    <location>
        <begin position="269"/>
        <end position="286"/>
    </location>
</feature>
<dbReference type="CDD" id="cd17489">
    <property type="entry name" value="MFS_YfcJ_like"/>
    <property type="match status" value="1"/>
</dbReference>
<evidence type="ECO:0000256" key="5">
    <source>
        <dbReference type="SAM" id="Phobius"/>
    </source>
</evidence>
<dbReference type="eggNOG" id="COG2814">
    <property type="taxonomic scope" value="Bacteria"/>
</dbReference>
<dbReference type="InterPro" id="IPR011701">
    <property type="entry name" value="MFS"/>
</dbReference>
<evidence type="ECO:0000256" key="4">
    <source>
        <dbReference type="ARBA" id="ARBA00023136"/>
    </source>
</evidence>
<dbReference type="Pfam" id="PF07690">
    <property type="entry name" value="MFS_1"/>
    <property type="match status" value="2"/>
</dbReference>
<reference evidence="7 8" key="1">
    <citation type="journal article" date="2011" name="Stand. Genomic Sci.">
        <title>Complete genome sequence of the gliding freshwater bacterium Fluviicola taffensis type strain (RW262).</title>
        <authorList>
            <person name="Woyke T."/>
            <person name="Chertkov O."/>
            <person name="Lapidus A."/>
            <person name="Nolan M."/>
            <person name="Lucas S."/>
            <person name="Del Rio T.G."/>
            <person name="Tice H."/>
            <person name="Cheng J.F."/>
            <person name="Tapia R."/>
            <person name="Han C."/>
            <person name="Goodwin L."/>
            <person name="Pitluck S."/>
            <person name="Liolios K."/>
            <person name="Pagani I."/>
            <person name="Ivanova N."/>
            <person name="Huntemann M."/>
            <person name="Mavromatis K."/>
            <person name="Mikhailova N."/>
            <person name="Pati A."/>
            <person name="Chen A."/>
            <person name="Palaniappan K."/>
            <person name="Land M."/>
            <person name="Hauser L."/>
            <person name="Brambilla E.M."/>
            <person name="Rohde M."/>
            <person name="Mwirichia R."/>
            <person name="Sikorski J."/>
            <person name="Tindall B.J."/>
            <person name="Goker M."/>
            <person name="Bristow J."/>
            <person name="Eisen J.A."/>
            <person name="Markowitz V."/>
            <person name="Hugenholtz P."/>
            <person name="Klenk H.P."/>
            <person name="Kyrpides N.C."/>
        </authorList>
    </citation>
    <scope>NUCLEOTIDE SEQUENCE [LARGE SCALE GENOMIC DNA]</scope>
    <source>
        <strain evidence="8">DSM 16823 / RW262 / RW262</strain>
    </source>
</reference>
<dbReference type="InterPro" id="IPR020846">
    <property type="entry name" value="MFS_dom"/>
</dbReference>
<dbReference type="PROSITE" id="PS00216">
    <property type="entry name" value="SUGAR_TRANSPORT_1"/>
    <property type="match status" value="1"/>
</dbReference>
<dbReference type="PANTHER" id="PTHR23531">
    <property type="entry name" value="QUINOLENE RESISTANCE PROTEIN NORA"/>
    <property type="match status" value="1"/>
</dbReference>
<keyword evidence="4 5" id="KW-0472">Membrane</keyword>
<dbReference type="PRINTS" id="PR01036">
    <property type="entry name" value="TCRTETB"/>
</dbReference>
<feature type="transmembrane region" description="Helical" evidence="5">
    <location>
        <begin position="356"/>
        <end position="377"/>
    </location>
</feature>
<keyword evidence="2 5" id="KW-0812">Transmembrane</keyword>
<dbReference type="SUPFAM" id="SSF103473">
    <property type="entry name" value="MFS general substrate transporter"/>
    <property type="match status" value="1"/>
</dbReference>
<sequence length="386" mass="42210" precursor="true">MKTYGSNFWKLSFSMLLFTTSFNIVIPEMNAFLTDLGSPNLKGLVIALFTISAGISRPFSGKLSDLIGRKKVMLVGLLISAVVCSLYSFAFSAWFLLSLRFLHGFSVGFFPTGATALITDILPDNKRGFGMGLWGTFISIGMGLGQGLSSIIVDIGNRDALFYTAVLFSALAYILYFNVKETLAKPNKFQWNYLTIKKDEIIEPSVIPVAIVMFLSAICSGIILVLSPDISEHLHIANKGAFFILYVLATILIRLVTGKVSDTYGRRQTLVVGMVILCISMILIGMSQSGTWYLTASVVFGVATGIISPTIFAWTADLSPANRRGKGTGTMFIALEFGVLSGALITNVWYQNNLSSIWNVFLFGAAMAFLSIVYLVWHLIKVKSVH</sequence>
<feature type="transmembrane region" description="Helical" evidence="5">
    <location>
        <begin position="292"/>
        <end position="316"/>
    </location>
</feature>
<feature type="transmembrane region" description="Helical" evidence="5">
    <location>
        <begin position="160"/>
        <end position="179"/>
    </location>
</feature>
<evidence type="ECO:0000256" key="1">
    <source>
        <dbReference type="ARBA" id="ARBA00004141"/>
    </source>
</evidence>
<keyword evidence="8" id="KW-1185">Reference proteome</keyword>
<dbReference type="OrthoDB" id="9812221at2"/>
<dbReference type="GO" id="GO:0016020">
    <property type="term" value="C:membrane"/>
    <property type="evidence" value="ECO:0007669"/>
    <property type="project" value="UniProtKB-SubCell"/>
</dbReference>
<feature type="transmembrane region" description="Helical" evidence="5">
    <location>
        <begin position="43"/>
        <end position="60"/>
    </location>
</feature>
<proteinExistence type="predicted"/>
<evidence type="ECO:0000256" key="2">
    <source>
        <dbReference type="ARBA" id="ARBA00022692"/>
    </source>
</evidence>
<name>F2III4_FLUTR</name>
<feature type="transmembrane region" description="Helical" evidence="5">
    <location>
        <begin position="72"/>
        <end position="95"/>
    </location>
</feature>
<dbReference type="Proteomes" id="UP000007463">
    <property type="component" value="Chromosome"/>
</dbReference>
<evidence type="ECO:0000259" key="6">
    <source>
        <dbReference type="PROSITE" id="PS50850"/>
    </source>
</evidence>
<dbReference type="EMBL" id="CP002542">
    <property type="protein sequence ID" value="AEA44910.1"/>
    <property type="molecule type" value="Genomic_DNA"/>
</dbReference>
<dbReference type="AlphaFoldDB" id="F2III4"/>
<gene>
    <name evidence="7" type="ordered locus">Fluta_2931</name>
</gene>
<comment type="subcellular location">
    <subcellularLocation>
        <location evidence="1">Membrane</location>
        <topology evidence="1">Multi-pass membrane protein</topology>
    </subcellularLocation>
</comment>
<feature type="transmembrane region" description="Helical" evidence="5">
    <location>
        <begin position="129"/>
        <end position="148"/>
    </location>
</feature>